<dbReference type="EMBL" id="LN515532">
    <property type="protein sequence ID" value="CEA15396.1"/>
    <property type="molecule type" value="Genomic_DNA"/>
</dbReference>
<evidence type="ECO:0000313" key="1">
    <source>
        <dbReference type="EMBL" id="CEA15396.1"/>
    </source>
</evidence>
<dbReference type="OrthoDB" id="1003899at2"/>
<dbReference type="Proteomes" id="UP000032417">
    <property type="component" value="Chromosome 1"/>
</dbReference>
<dbReference type="HOGENOM" id="CLU_2397139_0_0_10"/>
<gene>
    <name evidence="1" type="ORF">ING2E5B_0629</name>
</gene>
<proteinExistence type="predicted"/>
<organism evidence="1 2">
    <name type="scientific">Fermentimonas caenicola</name>
    <dbReference type="NCBI Taxonomy" id="1562970"/>
    <lineage>
        <taxon>Bacteria</taxon>
        <taxon>Pseudomonadati</taxon>
        <taxon>Bacteroidota</taxon>
        <taxon>Bacteroidia</taxon>
        <taxon>Bacteroidales</taxon>
        <taxon>Dysgonomonadaceae</taxon>
        <taxon>Fermentimonas</taxon>
    </lineage>
</organism>
<accession>A0A098BYZ7</accession>
<evidence type="ECO:0000313" key="2">
    <source>
        <dbReference type="Proteomes" id="UP000032417"/>
    </source>
</evidence>
<dbReference type="KEGG" id="pbt:ING2E5B_0629"/>
<protein>
    <submittedName>
        <fullName evidence="1">Uncharacterized protein</fullName>
    </submittedName>
</protein>
<dbReference type="AlphaFoldDB" id="A0A098BYZ7"/>
<keyword evidence="2" id="KW-1185">Reference proteome</keyword>
<reference evidence="1 2" key="1">
    <citation type="submission" date="2014-08" db="EMBL/GenBank/DDBJ databases">
        <authorList>
            <person name="Wibberg D."/>
        </authorList>
    </citation>
    <scope>NUCLEOTIDE SEQUENCE [LARGE SCALE GENOMIC DNA]</scope>
    <source>
        <strain evidence="2">ING2-E5B</strain>
    </source>
</reference>
<sequence>MLTAVTDYLHGIDIHISKPVSVTKLGNGDLFHYGWNIWNHFKPVKKNKQEDIAYFLKTLFAQPLKKVEVATIRKKLTFSEGKYKIKIENALRL</sequence>
<name>A0A098BYZ7_9BACT</name>